<dbReference type="InterPro" id="IPR029058">
    <property type="entry name" value="AB_hydrolase_fold"/>
</dbReference>
<evidence type="ECO:0000313" key="2">
    <source>
        <dbReference type="EMBL" id="MDA3730974.1"/>
    </source>
</evidence>
<evidence type="ECO:0000313" key="3">
    <source>
        <dbReference type="Proteomes" id="UP001169242"/>
    </source>
</evidence>
<proteinExistence type="predicted"/>
<reference evidence="2" key="1">
    <citation type="journal article" date="2023" name="Int. J. Syst. Evol. Microbiol.">
        <title>&lt;i&gt;Holtiella tumoricola&lt;/i&gt; gen. nov. sp. nov., isolated from a human clinical sample.</title>
        <authorList>
            <person name="Allen-Vercoe E."/>
            <person name="Daigneault M.C."/>
            <person name="Vancuren S.J."/>
            <person name="Cochrane K."/>
            <person name="O'Neal L.L."/>
            <person name="Sankaranarayanan K."/>
            <person name="Lawson P.A."/>
        </authorList>
    </citation>
    <scope>NUCLEOTIDE SEQUENCE</scope>
    <source>
        <strain evidence="2">CC70A</strain>
    </source>
</reference>
<dbReference type="SUPFAM" id="SSF53474">
    <property type="entry name" value="alpha/beta-Hydrolases"/>
    <property type="match status" value="1"/>
</dbReference>
<gene>
    <name evidence="2" type="ORF">PBV87_05600</name>
</gene>
<dbReference type="InterPro" id="IPR050266">
    <property type="entry name" value="AB_hydrolase_sf"/>
</dbReference>
<accession>A0AA42DL59</accession>
<protein>
    <submittedName>
        <fullName evidence="2">Alpha/beta hydrolase</fullName>
    </submittedName>
</protein>
<dbReference type="InterPro" id="IPR000073">
    <property type="entry name" value="AB_hydrolase_1"/>
</dbReference>
<dbReference type="RefSeq" id="WP_053982633.1">
    <property type="nucleotide sequence ID" value="NZ_JAQIFT010000020.1"/>
</dbReference>
<dbReference type="GO" id="GO:0016020">
    <property type="term" value="C:membrane"/>
    <property type="evidence" value="ECO:0007669"/>
    <property type="project" value="TreeGrafter"/>
</dbReference>
<organism evidence="2 3">
    <name type="scientific">Holtiella tumoricola</name>
    <dbReference type="NCBI Taxonomy" id="3018743"/>
    <lineage>
        <taxon>Bacteria</taxon>
        <taxon>Bacillati</taxon>
        <taxon>Bacillota</taxon>
        <taxon>Clostridia</taxon>
        <taxon>Lachnospirales</taxon>
        <taxon>Cellulosilyticaceae</taxon>
        <taxon>Holtiella</taxon>
    </lineage>
</organism>
<dbReference type="PANTHER" id="PTHR43798">
    <property type="entry name" value="MONOACYLGLYCEROL LIPASE"/>
    <property type="match status" value="1"/>
</dbReference>
<feature type="domain" description="AB hydrolase-1" evidence="1">
    <location>
        <begin position="14"/>
        <end position="111"/>
    </location>
</feature>
<comment type="caution">
    <text evidence="2">The sequence shown here is derived from an EMBL/GenBank/DDBJ whole genome shotgun (WGS) entry which is preliminary data.</text>
</comment>
<dbReference type="GO" id="GO:0016787">
    <property type="term" value="F:hydrolase activity"/>
    <property type="evidence" value="ECO:0007669"/>
    <property type="project" value="UniProtKB-KW"/>
</dbReference>
<keyword evidence="2" id="KW-0378">Hydrolase</keyword>
<dbReference type="PANTHER" id="PTHR43798:SF33">
    <property type="entry name" value="HYDROLASE, PUTATIVE (AFU_ORTHOLOGUE AFUA_2G14860)-RELATED"/>
    <property type="match status" value="1"/>
</dbReference>
<name>A0AA42DL59_9FIRM</name>
<dbReference type="Proteomes" id="UP001169242">
    <property type="component" value="Unassembled WGS sequence"/>
</dbReference>
<sequence>MYFEEIGDPNKQTIVMLHGAGMPQTFVGQYELADKYHLILPHLYGNGEESNKSYNREECIEGILEIVKGLNKDKVSIVGFSLGAQLIIPILCSAENYFNKAILISPWICKSEQGIEEVTKVIKNQMVRAMKINWFLKIQAKWIGMDKIQREKFLKYCKETTVDNLVNMTLYGVNIEDYNEYRDIKIPMLALAGSKESKEVITSVDTLEKLNKNCYSRILTNFEHDIPYKQPKHLNEIIDTFLMESN</sequence>
<dbReference type="AlphaFoldDB" id="A0AA42DL59"/>
<dbReference type="EMBL" id="JAQIFT010000020">
    <property type="protein sequence ID" value="MDA3730974.1"/>
    <property type="molecule type" value="Genomic_DNA"/>
</dbReference>
<dbReference type="Gene3D" id="3.40.50.1820">
    <property type="entry name" value="alpha/beta hydrolase"/>
    <property type="match status" value="1"/>
</dbReference>
<keyword evidence="3" id="KW-1185">Reference proteome</keyword>
<dbReference type="Pfam" id="PF12697">
    <property type="entry name" value="Abhydrolase_6"/>
    <property type="match status" value="1"/>
</dbReference>
<evidence type="ECO:0000259" key="1">
    <source>
        <dbReference type="Pfam" id="PF12697"/>
    </source>
</evidence>